<evidence type="ECO:0000256" key="4">
    <source>
        <dbReference type="ARBA" id="ARBA00023136"/>
    </source>
</evidence>
<keyword evidence="3 5" id="KW-1133">Transmembrane helix</keyword>
<evidence type="ECO:0000256" key="3">
    <source>
        <dbReference type="ARBA" id="ARBA00022989"/>
    </source>
</evidence>
<comment type="subcellular location">
    <subcellularLocation>
        <location evidence="1">Membrane</location>
        <topology evidence="1">Single-pass membrane protein</topology>
    </subcellularLocation>
</comment>
<dbReference type="SUPFAM" id="SSF54427">
    <property type="entry name" value="NTF2-like"/>
    <property type="match status" value="1"/>
</dbReference>
<protein>
    <recommendedName>
        <fullName evidence="6">Bacterial virulence protein VirB8 domain-containing protein</fullName>
    </recommendedName>
</protein>
<evidence type="ECO:0000256" key="5">
    <source>
        <dbReference type="SAM" id="Phobius"/>
    </source>
</evidence>
<feature type="domain" description="Bacterial virulence protein VirB8" evidence="6">
    <location>
        <begin position="17"/>
        <end position="226"/>
    </location>
</feature>
<reference evidence="7 8" key="1">
    <citation type="submission" date="2018-11" db="EMBL/GenBank/DDBJ databases">
        <authorList>
            <person name="Mardanov A.V."/>
            <person name="Ravin N.V."/>
            <person name="Dedysh S.N."/>
        </authorList>
    </citation>
    <scope>NUCLEOTIDE SEQUENCE [LARGE SCALE GENOMIC DNA]</scope>
    <source>
        <strain evidence="7 8">AF10</strain>
    </source>
</reference>
<dbReference type="EMBL" id="RDSM01000003">
    <property type="protein sequence ID" value="RXH55421.1"/>
    <property type="molecule type" value="Genomic_DNA"/>
</dbReference>
<dbReference type="OrthoDB" id="111947at2"/>
<keyword evidence="4 5" id="KW-0472">Membrane</keyword>
<keyword evidence="8" id="KW-1185">Reference proteome</keyword>
<evidence type="ECO:0000259" key="6">
    <source>
        <dbReference type="Pfam" id="PF04335"/>
    </source>
</evidence>
<name>A0A4Q0T1K4_9BACT</name>
<evidence type="ECO:0000313" key="8">
    <source>
        <dbReference type="Proteomes" id="UP000289437"/>
    </source>
</evidence>
<organism evidence="7 8">
    <name type="scientific">Granulicella sibirica</name>
    <dbReference type="NCBI Taxonomy" id="2479048"/>
    <lineage>
        <taxon>Bacteria</taxon>
        <taxon>Pseudomonadati</taxon>
        <taxon>Acidobacteriota</taxon>
        <taxon>Terriglobia</taxon>
        <taxon>Terriglobales</taxon>
        <taxon>Acidobacteriaceae</taxon>
        <taxon>Granulicella</taxon>
    </lineage>
</organism>
<dbReference type="InterPro" id="IPR007430">
    <property type="entry name" value="VirB8"/>
</dbReference>
<dbReference type="InterPro" id="IPR032710">
    <property type="entry name" value="NTF2-like_dom_sf"/>
</dbReference>
<dbReference type="AlphaFoldDB" id="A0A4Q0T1K4"/>
<dbReference type="RefSeq" id="WP_128915053.1">
    <property type="nucleotide sequence ID" value="NZ_RDSM01000003.1"/>
</dbReference>
<proteinExistence type="predicted"/>
<gene>
    <name evidence="7" type="ORF">GRAN_4525</name>
</gene>
<reference evidence="8" key="2">
    <citation type="submission" date="2019-02" db="EMBL/GenBank/DDBJ databases">
        <title>Granulicella sibirica sp. nov., a psychrotolerant acidobacterium isolated from an organic soil layer in forested tundra, West Siberia.</title>
        <authorList>
            <person name="Oshkin I.Y."/>
            <person name="Kulichevskaya I.S."/>
            <person name="Rijpstra W.I.C."/>
            <person name="Sinninghe Damste J.S."/>
            <person name="Rakitin A.L."/>
            <person name="Ravin N.V."/>
            <person name="Dedysh S.N."/>
        </authorList>
    </citation>
    <scope>NUCLEOTIDE SEQUENCE [LARGE SCALE GENOMIC DNA]</scope>
    <source>
        <strain evidence="8">AF10</strain>
    </source>
</reference>
<dbReference type="GO" id="GO:0016020">
    <property type="term" value="C:membrane"/>
    <property type="evidence" value="ECO:0007669"/>
    <property type="project" value="UniProtKB-SubCell"/>
</dbReference>
<dbReference type="Proteomes" id="UP000289437">
    <property type="component" value="Unassembled WGS sequence"/>
</dbReference>
<keyword evidence="2 5" id="KW-0812">Transmembrane</keyword>
<evidence type="ECO:0000313" key="7">
    <source>
        <dbReference type="EMBL" id="RXH55421.1"/>
    </source>
</evidence>
<sequence length="229" mass="26458">MTEPMKSEVTPEISRAAERYLEQYGDPLVTNTYLKLAMLCLAALCVMLGLLVFKSQKALASAKPFIIRISDVGHAEAIDYRNFDYRPQEAENKYYLTRWANLYFGRNRYTLERDQTQALYFLNGDVQRAVIEQEQKSNLISTYVKDSTLPYVDIEVKNVILDDLRQSPYSARIEFDKVFTNSGDQSVLKREKWTATVTYVFNPQVSNEKTMVDPLGLTIIRFRVDQAFS</sequence>
<comment type="caution">
    <text evidence="7">The sequence shown here is derived from an EMBL/GenBank/DDBJ whole genome shotgun (WGS) entry which is preliminary data.</text>
</comment>
<dbReference type="Gene3D" id="3.10.450.230">
    <property type="entry name" value="VirB8 protein"/>
    <property type="match status" value="1"/>
</dbReference>
<evidence type="ECO:0000256" key="1">
    <source>
        <dbReference type="ARBA" id="ARBA00004167"/>
    </source>
</evidence>
<dbReference type="Pfam" id="PF04335">
    <property type="entry name" value="VirB8"/>
    <property type="match status" value="1"/>
</dbReference>
<dbReference type="CDD" id="cd16424">
    <property type="entry name" value="VirB8"/>
    <property type="match status" value="1"/>
</dbReference>
<feature type="transmembrane region" description="Helical" evidence="5">
    <location>
        <begin position="33"/>
        <end position="53"/>
    </location>
</feature>
<evidence type="ECO:0000256" key="2">
    <source>
        <dbReference type="ARBA" id="ARBA00022692"/>
    </source>
</evidence>
<accession>A0A4Q0T1K4</accession>